<feature type="transmembrane region" description="Helical" evidence="2">
    <location>
        <begin position="29"/>
        <end position="48"/>
    </location>
</feature>
<feature type="transmembrane region" description="Helical" evidence="2">
    <location>
        <begin position="312"/>
        <end position="330"/>
    </location>
</feature>
<feature type="compositionally biased region" description="Basic and acidic residues" evidence="1">
    <location>
        <begin position="202"/>
        <end position="220"/>
    </location>
</feature>
<name>A0ABV3H5N6_9ACTN</name>
<proteinExistence type="predicted"/>
<comment type="caution">
    <text evidence="3">The sequence shown here is derived from an EMBL/GenBank/DDBJ whole genome shotgun (WGS) entry which is preliminary data.</text>
</comment>
<evidence type="ECO:0000256" key="1">
    <source>
        <dbReference type="SAM" id="MobiDB-lite"/>
    </source>
</evidence>
<organism evidence="3 4">
    <name type="scientific">Nonomuraea bangladeshensis</name>
    <dbReference type="NCBI Taxonomy" id="404385"/>
    <lineage>
        <taxon>Bacteria</taxon>
        <taxon>Bacillati</taxon>
        <taxon>Actinomycetota</taxon>
        <taxon>Actinomycetes</taxon>
        <taxon>Streptosporangiales</taxon>
        <taxon>Streptosporangiaceae</taxon>
        <taxon>Nonomuraea</taxon>
    </lineage>
</organism>
<feature type="transmembrane region" description="Helical" evidence="2">
    <location>
        <begin position="139"/>
        <end position="158"/>
    </location>
</feature>
<evidence type="ECO:0000313" key="4">
    <source>
        <dbReference type="Proteomes" id="UP001552427"/>
    </source>
</evidence>
<feature type="transmembrane region" description="Helical" evidence="2">
    <location>
        <begin position="283"/>
        <end position="300"/>
    </location>
</feature>
<gene>
    <name evidence="3" type="ORF">AB0K40_20205</name>
</gene>
<keyword evidence="4" id="KW-1185">Reference proteome</keyword>
<sequence>MGKRLLPALGLFVLSPLAGEFLLGNLPVTALPALVVLAPLYGGGALLIRELARRRGAGWPGMVLLAVAYGVVEEGLLTRSLFDPHFAGMDLASYAWLPGVGVSAWWTTFVLGGVHAAGSVLAPIAVMEALVPSRAEEPWLGRPGLVVAGVLYALGAAATALNPDAYRAPAGQLAAAAVAAALLTALALRRHRPATTLAERAQGQERERAQAQEHEQERQRAQGQAQERTQAQEQEQAAERAPGQVPGRVVKRAPGAGAVLGLTLVAGLAFWLAALTIDVLRAWPAVAANLALYGAAYALVARWARRTGWGPAQRFALGAGWMLTYAWHSFPQPPALPATPAVDLAGNVAFAVAAVVLLAVAWSRVRPARGAQETATL</sequence>
<reference evidence="3 4" key="1">
    <citation type="submission" date="2024-06" db="EMBL/GenBank/DDBJ databases">
        <title>The Natural Products Discovery Center: Release of the First 8490 Sequenced Strains for Exploring Actinobacteria Biosynthetic Diversity.</title>
        <authorList>
            <person name="Kalkreuter E."/>
            <person name="Kautsar S.A."/>
            <person name="Yang D."/>
            <person name="Bader C.D."/>
            <person name="Teijaro C.N."/>
            <person name="Fluegel L."/>
            <person name="Davis C.M."/>
            <person name="Simpson J.R."/>
            <person name="Lauterbach L."/>
            <person name="Steele A.D."/>
            <person name="Gui C."/>
            <person name="Meng S."/>
            <person name="Li G."/>
            <person name="Viehrig K."/>
            <person name="Ye F."/>
            <person name="Su P."/>
            <person name="Kiefer A.F."/>
            <person name="Nichols A."/>
            <person name="Cepeda A.J."/>
            <person name="Yan W."/>
            <person name="Fan B."/>
            <person name="Jiang Y."/>
            <person name="Adhikari A."/>
            <person name="Zheng C.-J."/>
            <person name="Schuster L."/>
            <person name="Cowan T.M."/>
            <person name="Smanski M.J."/>
            <person name="Chevrette M.G."/>
            <person name="De Carvalho L.P.S."/>
            <person name="Shen B."/>
        </authorList>
    </citation>
    <scope>NUCLEOTIDE SEQUENCE [LARGE SCALE GENOMIC DNA]</scope>
    <source>
        <strain evidence="3 4">NPDC049574</strain>
    </source>
</reference>
<feature type="region of interest" description="Disordered" evidence="1">
    <location>
        <begin position="199"/>
        <end position="249"/>
    </location>
</feature>
<feature type="transmembrane region" description="Helical" evidence="2">
    <location>
        <begin position="170"/>
        <end position="188"/>
    </location>
</feature>
<evidence type="ECO:0000256" key="2">
    <source>
        <dbReference type="SAM" id="Phobius"/>
    </source>
</evidence>
<keyword evidence="2" id="KW-1133">Transmembrane helix</keyword>
<dbReference type="Proteomes" id="UP001552427">
    <property type="component" value="Unassembled WGS sequence"/>
</dbReference>
<protein>
    <recommendedName>
        <fullName evidence="5">YhfC family intramembrane metalloprotease</fullName>
    </recommendedName>
</protein>
<feature type="transmembrane region" description="Helical" evidence="2">
    <location>
        <begin position="102"/>
        <end position="127"/>
    </location>
</feature>
<keyword evidence="2" id="KW-0472">Membrane</keyword>
<feature type="transmembrane region" description="Helical" evidence="2">
    <location>
        <begin position="342"/>
        <end position="362"/>
    </location>
</feature>
<dbReference type="EMBL" id="JBFARM010000006">
    <property type="protein sequence ID" value="MEV4287838.1"/>
    <property type="molecule type" value="Genomic_DNA"/>
</dbReference>
<evidence type="ECO:0000313" key="3">
    <source>
        <dbReference type="EMBL" id="MEV4287838.1"/>
    </source>
</evidence>
<evidence type="ECO:0008006" key="5">
    <source>
        <dbReference type="Google" id="ProtNLM"/>
    </source>
</evidence>
<dbReference type="RefSeq" id="WP_364451913.1">
    <property type="nucleotide sequence ID" value="NZ_JBFARM010000006.1"/>
</dbReference>
<keyword evidence="2" id="KW-0812">Transmembrane</keyword>
<feature type="compositionally biased region" description="Low complexity" evidence="1">
    <location>
        <begin position="221"/>
        <end position="241"/>
    </location>
</feature>
<accession>A0ABV3H5N6</accession>
<feature type="transmembrane region" description="Helical" evidence="2">
    <location>
        <begin position="258"/>
        <end position="277"/>
    </location>
</feature>
<feature type="transmembrane region" description="Helical" evidence="2">
    <location>
        <begin position="60"/>
        <end position="82"/>
    </location>
</feature>